<dbReference type="Pfam" id="PF12833">
    <property type="entry name" value="HTH_18"/>
    <property type="match status" value="1"/>
</dbReference>
<evidence type="ECO:0000313" key="6">
    <source>
        <dbReference type="Proteomes" id="UP000683246"/>
    </source>
</evidence>
<organism evidence="5 6">
    <name type="scientific">Vallitalea pronyensis</name>
    <dbReference type="NCBI Taxonomy" id="1348613"/>
    <lineage>
        <taxon>Bacteria</taxon>
        <taxon>Bacillati</taxon>
        <taxon>Bacillota</taxon>
        <taxon>Clostridia</taxon>
        <taxon>Lachnospirales</taxon>
        <taxon>Vallitaleaceae</taxon>
        <taxon>Vallitalea</taxon>
    </lineage>
</organism>
<dbReference type="InterPro" id="IPR003313">
    <property type="entry name" value="AraC-bd"/>
</dbReference>
<dbReference type="Proteomes" id="UP000683246">
    <property type="component" value="Chromosome"/>
</dbReference>
<dbReference type="PROSITE" id="PS01124">
    <property type="entry name" value="HTH_ARAC_FAMILY_2"/>
    <property type="match status" value="1"/>
</dbReference>
<dbReference type="GO" id="GO:0003700">
    <property type="term" value="F:DNA-binding transcription factor activity"/>
    <property type="evidence" value="ECO:0007669"/>
    <property type="project" value="InterPro"/>
</dbReference>
<keyword evidence="6" id="KW-1185">Reference proteome</keyword>
<dbReference type="PANTHER" id="PTHR43280:SF2">
    <property type="entry name" value="HTH-TYPE TRANSCRIPTIONAL REGULATOR EXSA"/>
    <property type="match status" value="1"/>
</dbReference>
<dbReference type="EMBL" id="CP058649">
    <property type="protein sequence ID" value="QUI23659.1"/>
    <property type="molecule type" value="Genomic_DNA"/>
</dbReference>
<dbReference type="SMART" id="SM00342">
    <property type="entry name" value="HTH_ARAC"/>
    <property type="match status" value="1"/>
</dbReference>
<dbReference type="Gene3D" id="1.10.10.60">
    <property type="entry name" value="Homeodomain-like"/>
    <property type="match status" value="2"/>
</dbReference>
<protein>
    <submittedName>
        <fullName evidence="5">Helix-turn-helix domain-containing protein</fullName>
    </submittedName>
</protein>
<dbReference type="SUPFAM" id="SSF46689">
    <property type="entry name" value="Homeodomain-like"/>
    <property type="match status" value="1"/>
</dbReference>
<evidence type="ECO:0000313" key="5">
    <source>
        <dbReference type="EMBL" id="QUI23659.1"/>
    </source>
</evidence>
<dbReference type="PANTHER" id="PTHR43280">
    <property type="entry name" value="ARAC-FAMILY TRANSCRIPTIONAL REGULATOR"/>
    <property type="match status" value="1"/>
</dbReference>
<accession>A0A8J8MLG4</accession>
<name>A0A8J8MLG4_9FIRM</name>
<dbReference type="GO" id="GO:0043565">
    <property type="term" value="F:sequence-specific DNA binding"/>
    <property type="evidence" value="ECO:0007669"/>
    <property type="project" value="InterPro"/>
</dbReference>
<dbReference type="InterPro" id="IPR009057">
    <property type="entry name" value="Homeodomain-like_sf"/>
</dbReference>
<evidence type="ECO:0000256" key="3">
    <source>
        <dbReference type="ARBA" id="ARBA00023163"/>
    </source>
</evidence>
<dbReference type="InterPro" id="IPR018060">
    <property type="entry name" value="HTH_AraC"/>
</dbReference>
<sequence>MTSLLNLKDFLKQNEVFYIARSLFYSDIMSPLHTHDFAEIVFVEKGIFVHEINGEKYEIPSGSIQFIYPEDVHGFSAKKNKDAIITNLAFYFSRLDDTCKQFFLKKRIDNQHKALPYFQSYDYQWTSLYTKLSKIKQLPQAMQHYAFHSIIYDYIYLYTTSYVNSQHHTIIPRWLYGAKKEMEKQENLLEGLPRFIELSKKSQEHLTRQMKKHYGLTPVQWINQLKLERMETLLLSTNMDILDIIYEVGFHNVSYCYALFKKKNACAPKEFREKNKRMFHT</sequence>
<evidence type="ECO:0000256" key="2">
    <source>
        <dbReference type="ARBA" id="ARBA00023125"/>
    </source>
</evidence>
<dbReference type="RefSeq" id="WP_212694345.1">
    <property type="nucleotide sequence ID" value="NZ_CP058649.1"/>
</dbReference>
<feature type="domain" description="HTH araC/xylS-type" evidence="4">
    <location>
        <begin position="202"/>
        <end position="274"/>
    </location>
</feature>
<evidence type="ECO:0000259" key="4">
    <source>
        <dbReference type="PROSITE" id="PS01124"/>
    </source>
</evidence>
<dbReference type="InterPro" id="IPR014710">
    <property type="entry name" value="RmlC-like_jellyroll"/>
</dbReference>
<proteinExistence type="predicted"/>
<keyword evidence="2" id="KW-0238">DNA-binding</keyword>
<dbReference type="KEGG" id="vpy:HZI73_15780"/>
<dbReference type="Gene3D" id="2.60.120.10">
    <property type="entry name" value="Jelly Rolls"/>
    <property type="match status" value="1"/>
</dbReference>
<keyword evidence="1" id="KW-0805">Transcription regulation</keyword>
<dbReference type="AlphaFoldDB" id="A0A8J8MLG4"/>
<dbReference type="SUPFAM" id="SSF51215">
    <property type="entry name" value="Regulatory protein AraC"/>
    <property type="match status" value="1"/>
</dbReference>
<dbReference type="Pfam" id="PF02311">
    <property type="entry name" value="AraC_binding"/>
    <property type="match status" value="1"/>
</dbReference>
<reference evidence="5" key="1">
    <citation type="submission" date="2020-07" db="EMBL/GenBank/DDBJ databases">
        <title>Vallitalea pronyensis genome.</title>
        <authorList>
            <person name="Postec A."/>
        </authorList>
    </citation>
    <scope>NUCLEOTIDE SEQUENCE</scope>
    <source>
        <strain evidence="5">FatNI3</strain>
    </source>
</reference>
<evidence type="ECO:0000256" key="1">
    <source>
        <dbReference type="ARBA" id="ARBA00023015"/>
    </source>
</evidence>
<keyword evidence="3" id="KW-0804">Transcription</keyword>
<gene>
    <name evidence="5" type="ORF">HZI73_15780</name>
</gene>
<dbReference type="InterPro" id="IPR037923">
    <property type="entry name" value="HTH-like"/>
</dbReference>